<dbReference type="EC" id="4.2.1.33" evidence="10"/>
<comment type="similarity">
    <text evidence="4 10">Belongs to the LeuD family. LeuD type 1 subfamily.</text>
</comment>
<comment type="catalytic activity">
    <reaction evidence="1 10">
        <text>(2R,3S)-3-isopropylmalate = (2S)-2-isopropylmalate</text>
        <dbReference type="Rhea" id="RHEA:32287"/>
        <dbReference type="ChEBI" id="CHEBI:1178"/>
        <dbReference type="ChEBI" id="CHEBI:35121"/>
        <dbReference type="EC" id="4.2.1.33"/>
    </reaction>
</comment>
<dbReference type="InterPro" id="IPR050075">
    <property type="entry name" value="LeuD"/>
</dbReference>
<evidence type="ECO:0000313" key="12">
    <source>
        <dbReference type="EMBL" id="TDQ00489.1"/>
    </source>
</evidence>
<gene>
    <name evidence="10" type="primary">leuD</name>
    <name evidence="12" type="ORF">EV186_102350</name>
</gene>
<dbReference type="PANTHER" id="PTHR43345">
    <property type="entry name" value="3-ISOPROPYLMALATE DEHYDRATASE SMALL SUBUNIT 2-RELATED-RELATED"/>
    <property type="match status" value="1"/>
</dbReference>
<evidence type="ECO:0000256" key="2">
    <source>
        <dbReference type="ARBA" id="ARBA00002695"/>
    </source>
</evidence>
<dbReference type="InterPro" id="IPR033940">
    <property type="entry name" value="IPMI_Swivel"/>
</dbReference>
<dbReference type="EMBL" id="SNXZ01000002">
    <property type="protein sequence ID" value="TDQ00489.1"/>
    <property type="molecule type" value="Genomic_DNA"/>
</dbReference>
<dbReference type="NCBIfam" id="TIGR00171">
    <property type="entry name" value="leuD"/>
    <property type="match status" value="1"/>
</dbReference>
<dbReference type="Proteomes" id="UP000295444">
    <property type="component" value="Unassembled WGS sequence"/>
</dbReference>
<dbReference type="UniPathway" id="UPA00048">
    <property type="reaction ID" value="UER00071"/>
</dbReference>
<dbReference type="RefSeq" id="WP_133849199.1">
    <property type="nucleotide sequence ID" value="NZ_SNXZ01000002.1"/>
</dbReference>
<keyword evidence="8 10" id="KW-0456">Lyase</keyword>
<name>A0A4R6SHZ2_LABRH</name>
<keyword evidence="9 10" id="KW-0100">Branched-chain amino acid biosynthesis</keyword>
<evidence type="ECO:0000256" key="5">
    <source>
        <dbReference type="ARBA" id="ARBA00011271"/>
    </source>
</evidence>
<dbReference type="GO" id="GO:0003861">
    <property type="term" value="F:3-isopropylmalate dehydratase activity"/>
    <property type="evidence" value="ECO:0007669"/>
    <property type="project" value="UniProtKB-UniRule"/>
</dbReference>
<dbReference type="SUPFAM" id="SSF52016">
    <property type="entry name" value="LeuD/IlvD-like"/>
    <property type="match status" value="1"/>
</dbReference>
<comment type="subunit">
    <text evidence="5 10">Heterodimer of LeuC and LeuD.</text>
</comment>
<protein>
    <recommendedName>
        <fullName evidence="10">3-isopropylmalate dehydratase small subunit</fullName>
        <ecNumber evidence="10">4.2.1.33</ecNumber>
    </recommendedName>
    <alternativeName>
        <fullName evidence="10">Alpha-IPM isomerase</fullName>
        <shortName evidence="10">IPMI</shortName>
    </alternativeName>
    <alternativeName>
        <fullName evidence="10">Isopropylmalate isomerase</fullName>
    </alternativeName>
</protein>
<evidence type="ECO:0000256" key="10">
    <source>
        <dbReference type="HAMAP-Rule" id="MF_01031"/>
    </source>
</evidence>
<keyword evidence="13" id="KW-1185">Reference proteome</keyword>
<feature type="domain" description="Aconitase A/isopropylmalate dehydratase small subunit swivel" evidence="11">
    <location>
        <begin position="5"/>
        <end position="118"/>
    </location>
</feature>
<evidence type="ECO:0000256" key="7">
    <source>
        <dbReference type="ARBA" id="ARBA00022605"/>
    </source>
</evidence>
<organism evidence="12 13">
    <name type="scientific">Labedaea rhizosphaerae</name>
    <dbReference type="NCBI Taxonomy" id="598644"/>
    <lineage>
        <taxon>Bacteria</taxon>
        <taxon>Bacillati</taxon>
        <taxon>Actinomycetota</taxon>
        <taxon>Actinomycetes</taxon>
        <taxon>Pseudonocardiales</taxon>
        <taxon>Pseudonocardiaceae</taxon>
        <taxon>Labedaea</taxon>
    </lineage>
</organism>
<dbReference type="PANTHER" id="PTHR43345:SF5">
    <property type="entry name" value="3-ISOPROPYLMALATE DEHYDRATASE SMALL SUBUNIT"/>
    <property type="match status" value="1"/>
</dbReference>
<dbReference type="Gene3D" id="3.20.19.10">
    <property type="entry name" value="Aconitase, domain 4"/>
    <property type="match status" value="1"/>
</dbReference>
<keyword evidence="7 10" id="KW-0028">Amino-acid biosynthesis</keyword>
<evidence type="ECO:0000313" key="13">
    <source>
        <dbReference type="Proteomes" id="UP000295444"/>
    </source>
</evidence>
<dbReference type="InterPro" id="IPR004431">
    <property type="entry name" value="3-IsopropMal_deHydase_ssu"/>
</dbReference>
<dbReference type="OrthoDB" id="9777465at2"/>
<dbReference type="HAMAP" id="MF_01031">
    <property type="entry name" value="LeuD_type1"/>
    <property type="match status" value="1"/>
</dbReference>
<evidence type="ECO:0000256" key="6">
    <source>
        <dbReference type="ARBA" id="ARBA00022430"/>
    </source>
</evidence>
<dbReference type="Pfam" id="PF00694">
    <property type="entry name" value="Aconitase_C"/>
    <property type="match status" value="1"/>
</dbReference>
<evidence type="ECO:0000256" key="1">
    <source>
        <dbReference type="ARBA" id="ARBA00000491"/>
    </source>
</evidence>
<dbReference type="CDD" id="cd01577">
    <property type="entry name" value="IPMI_Swivel"/>
    <property type="match status" value="1"/>
</dbReference>
<proteinExistence type="inferred from homology"/>
<sequence>MPVQLTAHTGRVVPLRRSDVDTDQIIPAEFCKELTKTGYAKGLFAHWRARGGFVLDDPARAGASILVAGRNFGTGSSREHAVWALRDWGFAAVVAVDYGDIFLRNALKNGLLAVALDEGSVAELADRAEADPAFELTVDLEGREVRAPGFRRSFRIDDRARWLLLNGLDDIAVTLGRDDRIRAYEQARPDWLPVVGR</sequence>
<evidence type="ECO:0000256" key="9">
    <source>
        <dbReference type="ARBA" id="ARBA00023304"/>
    </source>
</evidence>
<comment type="caution">
    <text evidence="12">The sequence shown here is derived from an EMBL/GenBank/DDBJ whole genome shotgun (WGS) entry which is preliminary data.</text>
</comment>
<dbReference type="GO" id="GO:0009098">
    <property type="term" value="P:L-leucine biosynthetic process"/>
    <property type="evidence" value="ECO:0007669"/>
    <property type="project" value="UniProtKB-UniRule"/>
</dbReference>
<dbReference type="InterPro" id="IPR000573">
    <property type="entry name" value="AconitaseA/IPMdHydase_ssu_swvl"/>
</dbReference>
<accession>A0A4R6SHZ2</accession>
<keyword evidence="6 10" id="KW-0432">Leucine biosynthesis</keyword>
<dbReference type="GO" id="GO:0009316">
    <property type="term" value="C:3-isopropylmalate dehydratase complex"/>
    <property type="evidence" value="ECO:0007669"/>
    <property type="project" value="InterPro"/>
</dbReference>
<evidence type="ECO:0000256" key="3">
    <source>
        <dbReference type="ARBA" id="ARBA00004729"/>
    </source>
</evidence>
<comment type="function">
    <text evidence="2 10">Catalyzes the isomerization between 2-isopropylmalate and 3-isopropylmalate, via the formation of 2-isopropylmaleate.</text>
</comment>
<dbReference type="AlphaFoldDB" id="A0A4R6SHZ2"/>
<comment type="pathway">
    <text evidence="3 10">Amino-acid biosynthesis; L-leucine biosynthesis; L-leucine from 3-methyl-2-oxobutanoate: step 2/4.</text>
</comment>
<dbReference type="InterPro" id="IPR015928">
    <property type="entry name" value="Aconitase/3IPM_dehydase_swvl"/>
</dbReference>
<evidence type="ECO:0000256" key="8">
    <source>
        <dbReference type="ARBA" id="ARBA00023239"/>
    </source>
</evidence>
<evidence type="ECO:0000256" key="4">
    <source>
        <dbReference type="ARBA" id="ARBA00009845"/>
    </source>
</evidence>
<reference evidence="12 13" key="1">
    <citation type="submission" date="2019-03" db="EMBL/GenBank/DDBJ databases">
        <title>Genomic Encyclopedia of Type Strains, Phase IV (KMG-IV): sequencing the most valuable type-strain genomes for metagenomic binning, comparative biology and taxonomic classification.</title>
        <authorList>
            <person name="Goeker M."/>
        </authorList>
    </citation>
    <scope>NUCLEOTIDE SEQUENCE [LARGE SCALE GENOMIC DNA]</scope>
    <source>
        <strain evidence="12 13">DSM 45361</strain>
    </source>
</reference>
<evidence type="ECO:0000259" key="11">
    <source>
        <dbReference type="Pfam" id="PF00694"/>
    </source>
</evidence>
<dbReference type="NCBIfam" id="NF002458">
    <property type="entry name" value="PRK01641.1"/>
    <property type="match status" value="1"/>
</dbReference>